<dbReference type="OrthoDB" id="674948at2759"/>
<feature type="domain" description="BZIP" evidence="10">
    <location>
        <begin position="77"/>
        <end position="140"/>
    </location>
</feature>
<feature type="compositionally biased region" description="Basic residues" evidence="9">
    <location>
        <begin position="61"/>
        <end position="70"/>
    </location>
</feature>
<dbReference type="GO" id="GO:0006986">
    <property type="term" value="P:response to unfolded protein"/>
    <property type="evidence" value="ECO:0007669"/>
    <property type="project" value="UniProtKB-KW"/>
</dbReference>
<evidence type="ECO:0000256" key="1">
    <source>
        <dbReference type="ARBA" id="ARBA00004123"/>
    </source>
</evidence>
<comment type="subcellular location">
    <subcellularLocation>
        <location evidence="1">Nucleus</location>
    </subcellularLocation>
</comment>
<dbReference type="GO" id="GO:0000981">
    <property type="term" value="F:DNA-binding transcription factor activity, RNA polymerase II-specific"/>
    <property type="evidence" value="ECO:0007669"/>
    <property type="project" value="InterPro"/>
</dbReference>
<keyword evidence="5" id="KW-0804">Transcription</keyword>
<reference evidence="11 12" key="1">
    <citation type="journal article" date="2015" name="Genome Biol. Evol.">
        <title>Phylogenomic analyses indicate that early fungi evolved digesting cell walls of algal ancestors of land plants.</title>
        <authorList>
            <person name="Chang Y."/>
            <person name="Wang S."/>
            <person name="Sekimoto S."/>
            <person name="Aerts A.L."/>
            <person name="Choi C."/>
            <person name="Clum A."/>
            <person name="LaButti K.M."/>
            <person name="Lindquist E.A."/>
            <person name="Yee Ngan C."/>
            <person name="Ohm R.A."/>
            <person name="Salamov A.A."/>
            <person name="Grigoriev I.V."/>
            <person name="Spatafora J.W."/>
            <person name="Berbee M.L."/>
        </authorList>
    </citation>
    <scope>NUCLEOTIDE SEQUENCE [LARGE SCALE GENOMIC DNA]</scope>
    <source>
        <strain evidence="11 12">NRRL 28638</strain>
    </source>
</reference>
<dbReference type="SMART" id="SM00338">
    <property type="entry name" value="BRLZ"/>
    <property type="match status" value="1"/>
</dbReference>
<feature type="region of interest" description="Disordered" evidence="9">
    <location>
        <begin position="40"/>
        <end position="77"/>
    </location>
</feature>
<feature type="compositionally biased region" description="Polar residues" evidence="9">
    <location>
        <begin position="197"/>
        <end position="214"/>
    </location>
</feature>
<evidence type="ECO:0000313" key="12">
    <source>
        <dbReference type="Proteomes" id="UP000070444"/>
    </source>
</evidence>
<keyword evidence="6" id="KW-0834">Unfolded protein response</keyword>
<dbReference type="AlphaFoldDB" id="A0A137P901"/>
<evidence type="ECO:0000256" key="8">
    <source>
        <dbReference type="SAM" id="Coils"/>
    </source>
</evidence>
<feature type="compositionally biased region" description="Low complexity" evidence="9">
    <location>
        <begin position="46"/>
        <end position="60"/>
    </location>
</feature>
<feature type="region of interest" description="Disordered" evidence="9">
    <location>
        <begin position="1"/>
        <end position="27"/>
    </location>
</feature>
<dbReference type="GO" id="GO:0003677">
    <property type="term" value="F:DNA binding"/>
    <property type="evidence" value="ECO:0007669"/>
    <property type="project" value="UniProtKB-KW"/>
</dbReference>
<evidence type="ECO:0000256" key="7">
    <source>
        <dbReference type="ARBA" id="ARBA00023242"/>
    </source>
</evidence>
<feature type="region of interest" description="Disordered" evidence="9">
    <location>
        <begin position="194"/>
        <end position="214"/>
    </location>
</feature>
<gene>
    <name evidence="11" type="ORF">CONCODRAFT_16879</name>
</gene>
<keyword evidence="7" id="KW-0539">Nucleus</keyword>
<protein>
    <recommendedName>
        <fullName evidence="10">BZIP domain-containing protein</fullName>
    </recommendedName>
</protein>
<evidence type="ECO:0000256" key="2">
    <source>
        <dbReference type="ARBA" id="ARBA00007163"/>
    </source>
</evidence>
<evidence type="ECO:0000256" key="3">
    <source>
        <dbReference type="ARBA" id="ARBA00023015"/>
    </source>
</evidence>
<keyword evidence="3" id="KW-0805">Transcription regulation</keyword>
<dbReference type="CDD" id="cd14686">
    <property type="entry name" value="bZIP"/>
    <property type="match status" value="1"/>
</dbReference>
<dbReference type="PROSITE" id="PS00036">
    <property type="entry name" value="BZIP_BASIC"/>
    <property type="match status" value="1"/>
</dbReference>
<proteinExistence type="inferred from homology"/>
<feature type="region of interest" description="Disordered" evidence="9">
    <location>
        <begin position="248"/>
        <end position="273"/>
    </location>
</feature>
<dbReference type="PANTHER" id="PTHR46714">
    <property type="entry name" value="TRANSCRIPTIONAL ACTIVATOR HAC1"/>
    <property type="match status" value="1"/>
</dbReference>
<evidence type="ECO:0000256" key="9">
    <source>
        <dbReference type="SAM" id="MobiDB-lite"/>
    </source>
</evidence>
<dbReference type="InterPro" id="IPR046347">
    <property type="entry name" value="bZIP_sf"/>
</dbReference>
<dbReference type="EMBL" id="KQ964474">
    <property type="protein sequence ID" value="KXN71486.1"/>
    <property type="molecule type" value="Genomic_DNA"/>
</dbReference>
<dbReference type="PANTHER" id="PTHR46714:SF6">
    <property type="entry name" value="TRANSCRIPTIONAL ACTIVATOR HAC1"/>
    <property type="match status" value="1"/>
</dbReference>
<sequence>MLPTNTYPYPPPLTSSSPLVGGMVPDSSFQASLALPDTTKFSPIYSSASTPSTSTLLTPRVKGKPGRKRKSDPVDREQLKRDRMVRNRIAAQESREKKRLQTEAVERENAELKLKNTILENRMSQLENDNALLLSKIEALTQQVGQITGQMNFGQTPSSASSDLGFGESAALTDRGLISKPRSLQRKPSVLTIKEPSPTQCHSHTSNRSLSQFHPSQLKQIASLSISSMTHLLYNALTSKPMDWSHTSALTTSNNSTTSSTIPQSPSSMPSFR</sequence>
<keyword evidence="8" id="KW-0175">Coiled coil</keyword>
<dbReference type="InterPro" id="IPR004827">
    <property type="entry name" value="bZIP"/>
</dbReference>
<dbReference type="PROSITE" id="PS50217">
    <property type="entry name" value="BZIP"/>
    <property type="match status" value="1"/>
</dbReference>
<comment type="similarity">
    <text evidence="2">Belongs to the bZIP family.</text>
</comment>
<name>A0A137P901_CONC2</name>
<evidence type="ECO:0000259" key="10">
    <source>
        <dbReference type="PROSITE" id="PS50217"/>
    </source>
</evidence>
<evidence type="ECO:0000313" key="11">
    <source>
        <dbReference type="EMBL" id="KXN71486.1"/>
    </source>
</evidence>
<organism evidence="11 12">
    <name type="scientific">Conidiobolus coronatus (strain ATCC 28846 / CBS 209.66 / NRRL 28638)</name>
    <name type="common">Delacroixia coronata</name>
    <dbReference type="NCBI Taxonomy" id="796925"/>
    <lineage>
        <taxon>Eukaryota</taxon>
        <taxon>Fungi</taxon>
        <taxon>Fungi incertae sedis</taxon>
        <taxon>Zoopagomycota</taxon>
        <taxon>Entomophthoromycotina</taxon>
        <taxon>Entomophthoromycetes</taxon>
        <taxon>Entomophthorales</taxon>
        <taxon>Ancylistaceae</taxon>
        <taxon>Conidiobolus</taxon>
    </lineage>
</organism>
<dbReference type="Gene3D" id="1.20.5.170">
    <property type="match status" value="1"/>
</dbReference>
<dbReference type="GO" id="GO:0045944">
    <property type="term" value="P:positive regulation of transcription by RNA polymerase II"/>
    <property type="evidence" value="ECO:0007669"/>
    <property type="project" value="InterPro"/>
</dbReference>
<dbReference type="SUPFAM" id="SSF57959">
    <property type="entry name" value="Leucine zipper domain"/>
    <property type="match status" value="1"/>
</dbReference>
<keyword evidence="4" id="KW-0238">DNA-binding</keyword>
<dbReference type="Proteomes" id="UP000070444">
    <property type="component" value="Unassembled WGS sequence"/>
</dbReference>
<evidence type="ECO:0000256" key="5">
    <source>
        <dbReference type="ARBA" id="ARBA00023163"/>
    </source>
</evidence>
<dbReference type="STRING" id="796925.A0A137P901"/>
<feature type="coiled-coil region" evidence="8">
    <location>
        <begin position="90"/>
        <end position="143"/>
    </location>
</feature>
<dbReference type="GO" id="GO:0005634">
    <property type="term" value="C:nucleus"/>
    <property type="evidence" value="ECO:0007669"/>
    <property type="project" value="UniProtKB-SubCell"/>
</dbReference>
<evidence type="ECO:0000256" key="4">
    <source>
        <dbReference type="ARBA" id="ARBA00023125"/>
    </source>
</evidence>
<dbReference type="Pfam" id="PF07716">
    <property type="entry name" value="bZIP_2"/>
    <property type="match status" value="1"/>
</dbReference>
<evidence type="ECO:0000256" key="6">
    <source>
        <dbReference type="ARBA" id="ARBA00023230"/>
    </source>
</evidence>
<dbReference type="InterPro" id="IPR044280">
    <property type="entry name" value="Hac1/HY5"/>
</dbReference>
<accession>A0A137P901</accession>
<keyword evidence="12" id="KW-1185">Reference proteome</keyword>